<protein>
    <submittedName>
        <fullName evidence="5">Uncharacterized protein</fullName>
    </submittedName>
</protein>
<dbReference type="Pfam" id="PF01648">
    <property type="entry name" value="ACPS"/>
    <property type="match status" value="1"/>
</dbReference>
<dbReference type="InterPro" id="IPR037143">
    <property type="entry name" value="4-PPantetheinyl_Trfase_dom_sf"/>
</dbReference>
<comment type="similarity">
    <text evidence="1">Belongs to the P-Pant transferase superfamily. Gsp/Sfp/HetI/AcpT family.</text>
</comment>
<dbReference type="EMBL" id="QSOV01000001">
    <property type="protein sequence ID" value="RGJ26283.1"/>
    <property type="molecule type" value="Genomic_DNA"/>
</dbReference>
<dbReference type="GO" id="GO:0008897">
    <property type="term" value="F:holo-[acyl-carrier-protein] synthase activity"/>
    <property type="evidence" value="ECO:0007669"/>
    <property type="project" value="InterPro"/>
</dbReference>
<feature type="domain" description="4'-phosphopantetheinyl transferase N-terminal" evidence="4">
    <location>
        <begin position="72"/>
        <end position="152"/>
    </location>
</feature>
<evidence type="ECO:0000313" key="5">
    <source>
        <dbReference type="EMBL" id="RGJ26283.1"/>
    </source>
</evidence>
<comment type="caution">
    <text evidence="5">The sequence shown here is derived from an EMBL/GenBank/DDBJ whole genome shotgun (WGS) entry which is preliminary data.</text>
</comment>
<dbReference type="Gene3D" id="3.90.470.20">
    <property type="entry name" value="4'-phosphopantetheinyl transferase domain"/>
    <property type="match status" value="2"/>
</dbReference>
<dbReference type="PANTHER" id="PTHR12215:SF10">
    <property type="entry name" value="L-AMINOADIPATE-SEMIALDEHYDE DEHYDROGENASE-PHOSPHOPANTETHEINYL TRANSFERASE"/>
    <property type="match status" value="1"/>
</dbReference>
<dbReference type="InterPro" id="IPR008278">
    <property type="entry name" value="4-PPantetheinyl_Trfase_dom"/>
</dbReference>
<proteinExistence type="inferred from homology"/>
<dbReference type="InterPro" id="IPR055066">
    <property type="entry name" value="AASDHPPT_N"/>
</dbReference>
<reference evidence="5 6" key="1">
    <citation type="submission" date="2018-08" db="EMBL/GenBank/DDBJ databases">
        <title>A genome reference for cultivated species of the human gut microbiota.</title>
        <authorList>
            <person name="Zou Y."/>
            <person name="Xue W."/>
            <person name="Luo G."/>
        </authorList>
    </citation>
    <scope>NUCLEOTIDE SEQUENCE [LARGE SCALE GENOMIC DNA]</scope>
    <source>
        <strain evidence="5 6">TM07-19</strain>
    </source>
</reference>
<evidence type="ECO:0000256" key="2">
    <source>
        <dbReference type="ARBA" id="ARBA00022679"/>
    </source>
</evidence>
<dbReference type="InterPro" id="IPR050559">
    <property type="entry name" value="P-Pant_transferase_sf"/>
</dbReference>
<gene>
    <name evidence="5" type="ORF">DXD67_00470</name>
</gene>
<dbReference type="SUPFAM" id="SSF56214">
    <property type="entry name" value="4'-phosphopantetheinyl transferase"/>
    <property type="match status" value="2"/>
</dbReference>
<dbReference type="Pfam" id="PF22624">
    <property type="entry name" value="AASDHPPT_N"/>
    <property type="match status" value="1"/>
</dbReference>
<feature type="domain" description="4'-phosphopantetheinyl transferase" evidence="3">
    <location>
        <begin position="159"/>
        <end position="257"/>
    </location>
</feature>
<keyword evidence="2" id="KW-0808">Transferase</keyword>
<name>A0A3E4GTK8_9FIRM</name>
<dbReference type="AlphaFoldDB" id="A0A3E4GTK8"/>
<dbReference type="GO" id="GO:0019878">
    <property type="term" value="P:lysine biosynthetic process via aminoadipic acid"/>
    <property type="evidence" value="ECO:0007669"/>
    <property type="project" value="TreeGrafter"/>
</dbReference>
<sequence>MENTFLLKHQKRKYWPILRTLSRGMFKSERVFDDNLLLSYFDDGYISDRIAIKDSEIHVWFLDIGNYDEYHMKSLFDILTLDEKAKMSHYVHVADQKRFLVGHSMLRILLSRYLAREPDDIILLNSKHGKLYMPQSNVSFNISHSGNRVALAFVKEKKIGVDIERMNSLDDYSQIAKNFFLPPESERICAQTDAAKGMEKFYEIWTVKEAFVKALGHGLSRSLKSFEVLEQGTINDYTNNSRYNYYTKQLSDNYLCSLVVV</sequence>
<organism evidence="5 6">
    <name type="scientific">Coprococcus comes</name>
    <dbReference type="NCBI Taxonomy" id="410072"/>
    <lineage>
        <taxon>Bacteria</taxon>
        <taxon>Bacillati</taxon>
        <taxon>Bacillota</taxon>
        <taxon>Clostridia</taxon>
        <taxon>Lachnospirales</taxon>
        <taxon>Lachnospiraceae</taxon>
        <taxon>Coprococcus</taxon>
    </lineage>
</organism>
<evidence type="ECO:0000259" key="4">
    <source>
        <dbReference type="Pfam" id="PF22624"/>
    </source>
</evidence>
<evidence type="ECO:0000256" key="1">
    <source>
        <dbReference type="ARBA" id="ARBA00010990"/>
    </source>
</evidence>
<dbReference type="Proteomes" id="UP000260655">
    <property type="component" value="Unassembled WGS sequence"/>
</dbReference>
<evidence type="ECO:0000259" key="3">
    <source>
        <dbReference type="Pfam" id="PF01648"/>
    </source>
</evidence>
<evidence type="ECO:0000313" key="6">
    <source>
        <dbReference type="Proteomes" id="UP000260655"/>
    </source>
</evidence>
<dbReference type="GO" id="GO:0000287">
    <property type="term" value="F:magnesium ion binding"/>
    <property type="evidence" value="ECO:0007669"/>
    <property type="project" value="InterPro"/>
</dbReference>
<accession>A0A3E4GTK8</accession>
<dbReference type="GO" id="GO:0005829">
    <property type="term" value="C:cytosol"/>
    <property type="evidence" value="ECO:0007669"/>
    <property type="project" value="TreeGrafter"/>
</dbReference>
<dbReference type="PANTHER" id="PTHR12215">
    <property type="entry name" value="PHOSPHOPANTETHEINE TRANSFERASE"/>
    <property type="match status" value="1"/>
</dbReference>